<dbReference type="CDD" id="cd06127">
    <property type="entry name" value="DEDDh"/>
    <property type="match status" value="1"/>
</dbReference>
<dbReference type="SUPFAM" id="SSF52113">
    <property type="entry name" value="BRCT domain"/>
    <property type="match status" value="1"/>
</dbReference>
<dbReference type="EMBL" id="BOPH01000001">
    <property type="protein sequence ID" value="GIJ65096.1"/>
    <property type="molecule type" value="Genomic_DNA"/>
</dbReference>
<protein>
    <recommendedName>
        <fullName evidence="4">Exonuclease domain-containing protein</fullName>
    </recommendedName>
</protein>
<evidence type="ECO:0000313" key="6">
    <source>
        <dbReference type="Proteomes" id="UP000635606"/>
    </source>
</evidence>
<organism evidence="5 6">
    <name type="scientific">Virgisporangium ochraceum</name>
    <dbReference type="NCBI Taxonomy" id="65505"/>
    <lineage>
        <taxon>Bacteria</taxon>
        <taxon>Bacillati</taxon>
        <taxon>Actinomycetota</taxon>
        <taxon>Actinomycetes</taxon>
        <taxon>Micromonosporales</taxon>
        <taxon>Micromonosporaceae</taxon>
        <taxon>Virgisporangium</taxon>
    </lineage>
</organism>
<dbReference type="GO" id="GO:0006260">
    <property type="term" value="P:DNA replication"/>
    <property type="evidence" value="ECO:0007669"/>
    <property type="project" value="InterPro"/>
</dbReference>
<dbReference type="CDD" id="cd06974">
    <property type="entry name" value="TerD_like"/>
    <property type="match status" value="1"/>
</dbReference>
<evidence type="ECO:0000259" key="4">
    <source>
        <dbReference type="SMART" id="SM00479"/>
    </source>
</evidence>
<dbReference type="Pfam" id="PF00929">
    <property type="entry name" value="RNase_T"/>
    <property type="match status" value="1"/>
</dbReference>
<evidence type="ECO:0000256" key="1">
    <source>
        <dbReference type="ARBA" id="ARBA00008775"/>
    </source>
</evidence>
<feature type="domain" description="Exonuclease" evidence="4">
    <location>
        <begin position="19"/>
        <end position="184"/>
    </location>
</feature>
<dbReference type="InterPro" id="IPR012337">
    <property type="entry name" value="RNaseH-like_sf"/>
</dbReference>
<dbReference type="InterPro" id="IPR051324">
    <property type="entry name" value="Stress/Tellurium_Resist"/>
</dbReference>
<dbReference type="PANTHER" id="PTHR32097">
    <property type="entry name" value="CAMP-BINDING PROTEIN 1-RELATED"/>
    <property type="match status" value="1"/>
</dbReference>
<name>A0A8J4E805_9ACTN</name>
<reference evidence="5" key="1">
    <citation type="submission" date="2021-01" db="EMBL/GenBank/DDBJ databases">
        <title>Whole genome shotgun sequence of Virgisporangium ochraceum NBRC 16418.</title>
        <authorList>
            <person name="Komaki H."/>
            <person name="Tamura T."/>
        </authorList>
    </citation>
    <scope>NUCLEOTIDE SEQUENCE</scope>
    <source>
        <strain evidence="5">NBRC 16418</strain>
    </source>
</reference>
<dbReference type="InterPro" id="IPR036420">
    <property type="entry name" value="BRCT_dom_sf"/>
</dbReference>
<dbReference type="InterPro" id="IPR001357">
    <property type="entry name" value="BRCT_dom"/>
</dbReference>
<dbReference type="Proteomes" id="UP000635606">
    <property type="component" value="Unassembled WGS sequence"/>
</dbReference>
<dbReference type="SMART" id="SM00479">
    <property type="entry name" value="EXOIII"/>
    <property type="match status" value="1"/>
</dbReference>
<dbReference type="GO" id="GO:0003677">
    <property type="term" value="F:DNA binding"/>
    <property type="evidence" value="ECO:0007669"/>
    <property type="project" value="InterPro"/>
</dbReference>
<dbReference type="InterPro" id="IPR003325">
    <property type="entry name" value="TerD"/>
</dbReference>
<keyword evidence="2" id="KW-0540">Nuclease</keyword>
<dbReference type="Gene3D" id="3.40.50.10190">
    <property type="entry name" value="BRCT domain"/>
    <property type="match status" value="1"/>
</dbReference>
<dbReference type="InterPro" id="IPR013520">
    <property type="entry name" value="Ribonucl_H"/>
</dbReference>
<dbReference type="PANTHER" id="PTHR32097:SF4">
    <property type="entry name" value="GENERAL STRESS PROTEIN 16U"/>
    <property type="match status" value="1"/>
</dbReference>
<evidence type="ECO:0000256" key="2">
    <source>
        <dbReference type="ARBA" id="ARBA00022839"/>
    </source>
</evidence>
<dbReference type="NCBIfam" id="TIGR00573">
    <property type="entry name" value="dnaq"/>
    <property type="match status" value="1"/>
</dbReference>
<comment type="caution">
    <text evidence="5">The sequence shown here is derived from an EMBL/GenBank/DDBJ whole genome shotgun (WGS) entry which is preliminary data.</text>
</comment>
<dbReference type="Gene3D" id="3.30.420.10">
    <property type="entry name" value="Ribonuclease H-like superfamily/Ribonuclease H"/>
    <property type="match status" value="1"/>
</dbReference>
<evidence type="ECO:0000256" key="3">
    <source>
        <dbReference type="SAM" id="MobiDB-lite"/>
    </source>
</evidence>
<dbReference type="FunFam" id="3.30.420.10:FF:000045">
    <property type="entry name" value="3'-5' exonuclease DinG"/>
    <property type="match status" value="1"/>
</dbReference>
<dbReference type="Pfam" id="PF00533">
    <property type="entry name" value="BRCT"/>
    <property type="match status" value="1"/>
</dbReference>
<feature type="region of interest" description="Disordered" evidence="3">
    <location>
        <begin position="306"/>
        <end position="326"/>
    </location>
</feature>
<evidence type="ECO:0000313" key="5">
    <source>
        <dbReference type="EMBL" id="GIJ65096.1"/>
    </source>
</evidence>
<dbReference type="SUPFAM" id="SSF53098">
    <property type="entry name" value="Ribonuclease H-like"/>
    <property type="match status" value="1"/>
</dbReference>
<proteinExistence type="inferred from homology"/>
<comment type="similarity">
    <text evidence="1">Belongs to the CAPAB/TerDEXZ family.</text>
</comment>
<dbReference type="Gene3D" id="2.60.60.30">
    <property type="entry name" value="sav2460 like domains"/>
    <property type="match status" value="1"/>
</dbReference>
<sequence length="599" mass="63890">MVVEARPWLENVAGRYPYEYALVDVETTGLNPAEDRIIQVAVAHVSSHGVLQRTWSTLIDPERDPGPVEIHGLTREHLAKAPRYPAVVAELGNLLSNRVLVAHNARFDWQFLAAESRRAVHELPVTSRLCTIDLTRQLDLPVPSLTLGSVASYYGIPRARAHDAVDDMRVMSEVLLKLLAAADEVELALPLVGCDPADARGAYPVRQPRRACRWVYAGRWSPGGRLVQGMKVAITGETAALREVLTTRATDAGLDVMNGVSGRTSLLVANDPELDTGKSRGAARHGVPVVDELTFIGLLADIAPGEPVAEPEPPAQRADPAPAPRRAVKVTGPLSGRCLLVLGGLHAEAAELRSRIGALGGIAAINLTPRVTGVVPLAGAEKERRWARIAALGVPICDPETFEPVSAAPVPSGAVPEDREPARAGVVLPRGGVVDLPDEVRHWSVSVAWPRTGPAAVDVDVVAFLTDADDEVRADSDFVFYNAPAAASGAVELTLDLVDEALVDVRLDRVPLDVERVTLAAAIPAGHTFSTVGPIQLVARTGAGAPHIRATLDAATTEQSLILATFYRRAGRWRFRAVGQGYEYGLAELATSFGVEVDD</sequence>
<gene>
    <name evidence="5" type="ORF">Voc01_000130</name>
</gene>
<dbReference type="RefSeq" id="WP_203925112.1">
    <property type="nucleotide sequence ID" value="NZ_BOPH01000001.1"/>
</dbReference>
<keyword evidence="6" id="KW-1185">Reference proteome</keyword>
<keyword evidence="2" id="KW-0378">Hydrolase</keyword>
<dbReference type="GO" id="GO:0004527">
    <property type="term" value="F:exonuclease activity"/>
    <property type="evidence" value="ECO:0007669"/>
    <property type="project" value="UniProtKB-KW"/>
</dbReference>
<keyword evidence="2" id="KW-0269">Exonuclease</keyword>
<dbReference type="InterPro" id="IPR036397">
    <property type="entry name" value="RNaseH_sf"/>
</dbReference>
<dbReference type="GO" id="GO:0003887">
    <property type="term" value="F:DNA-directed DNA polymerase activity"/>
    <property type="evidence" value="ECO:0007669"/>
    <property type="project" value="InterPro"/>
</dbReference>
<dbReference type="Pfam" id="PF02342">
    <property type="entry name" value="TerD"/>
    <property type="match status" value="1"/>
</dbReference>
<dbReference type="InterPro" id="IPR006054">
    <property type="entry name" value="DnaQ"/>
</dbReference>
<dbReference type="AlphaFoldDB" id="A0A8J4E805"/>
<accession>A0A8J4E805</accession>